<feature type="binding site" evidence="2">
    <location>
        <position position="242"/>
    </location>
    <ligand>
        <name>Zn(2+)</name>
        <dbReference type="ChEBI" id="CHEBI:29105"/>
        <note>catalytic</note>
    </ligand>
</feature>
<dbReference type="PROSITE" id="PS51864">
    <property type="entry name" value="ASTACIN"/>
    <property type="match status" value="1"/>
</dbReference>
<dbReference type="Proteomes" id="UP001331761">
    <property type="component" value="Unassembled WGS sequence"/>
</dbReference>
<dbReference type="PRINTS" id="PR00480">
    <property type="entry name" value="ASTACIN"/>
</dbReference>
<dbReference type="SMART" id="SM00235">
    <property type="entry name" value="ZnMc"/>
    <property type="match status" value="1"/>
</dbReference>
<dbReference type="InterPro" id="IPR006026">
    <property type="entry name" value="Peptidase_Metallo"/>
</dbReference>
<dbReference type="SUPFAM" id="SSF55486">
    <property type="entry name" value="Metalloproteases ('zincins'), catalytic domain"/>
    <property type="match status" value="1"/>
</dbReference>
<comment type="caution">
    <text evidence="5">The sequence shown here is derived from an EMBL/GenBank/DDBJ whole genome shotgun (WGS) entry which is preliminary data.</text>
</comment>
<gene>
    <name evidence="5" type="ORF">GCK32_017625</name>
</gene>
<evidence type="ECO:0000256" key="3">
    <source>
        <dbReference type="RuleBase" id="RU361183"/>
    </source>
</evidence>
<reference evidence="5 6" key="1">
    <citation type="submission" date="2019-10" db="EMBL/GenBank/DDBJ databases">
        <title>Assembly and Annotation for the nematode Trichostrongylus colubriformis.</title>
        <authorList>
            <person name="Martin J."/>
        </authorList>
    </citation>
    <scope>NUCLEOTIDE SEQUENCE [LARGE SCALE GENOMIC DNA]</scope>
    <source>
        <strain evidence="5">G859</strain>
        <tissue evidence="5">Whole worm</tissue>
    </source>
</reference>
<evidence type="ECO:0000256" key="2">
    <source>
        <dbReference type="PROSITE-ProRule" id="PRU01211"/>
    </source>
</evidence>
<feature type="chain" id="PRO_5042666269" description="Metalloendopeptidase" evidence="3">
    <location>
        <begin position="28"/>
        <end position="270"/>
    </location>
</feature>
<dbReference type="EMBL" id="WIXE01013359">
    <property type="protein sequence ID" value="KAK5975165.1"/>
    <property type="molecule type" value="Genomic_DNA"/>
</dbReference>
<dbReference type="GO" id="GO:0006508">
    <property type="term" value="P:proteolysis"/>
    <property type="evidence" value="ECO:0007669"/>
    <property type="project" value="UniProtKB-KW"/>
</dbReference>
<proteinExistence type="predicted"/>
<keyword evidence="6" id="KW-1185">Reference proteome</keyword>
<keyword evidence="2 3" id="KW-0378">Hydrolase</keyword>
<comment type="caution">
    <text evidence="2">Lacks conserved residue(s) required for the propagation of feature annotation.</text>
</comment>
<dbReference type="Pfam" id="PF01400">
    <property type="entry name" value="Astacin"/>
    <property type="match status" value="1"/>
</dbReference>
<evidence type="ECO:0000313" key="6">
    <source>
        <dbReference type="Proteomes" id="UP001331761"/>
    </source>
</evidence>
<dbReference type="InterPro" id="IPR001506">
    <property type="entry name" value="Peptidase_M12A"/>
</dbReference>
<dbReference type="Gene3D" id="3.40.390.10">
    <property type="entry name" value="Collagenase (Catalytic Domain)"/>
    <property type="match status" value="1"/>
</dbReference>
<name>A0AAN8F8K1_TRICO</name>
<keyword evidence="2 3" id="KW-0645">Protease</keyword>
<dbReference type="GO" id="GO:0004222">
    <property type="term" value="F:metalloendopeptidase activity"/>
    <property type="evidence" value="ECO:0007669"/>
    <property type="project" value="UniProtKB-UniRule"/>
</dbReference>
<dbReference type="PANTHER" id="PTHR10127">
    <property type="entry name" value="DISCOIDIN, CUB, EGF, LAMININ , AND ZINC METALLOPROTEASE DOMAIN CONTAINING"/>
    <property type="match status" value="1"/>
</dbReference>
<dbReference type="InterPro" id="IPR024079">
    <property type="entry name" value="MetalloPept_cat_dom_sf"/>
</dbReference>
<protein>
    <recommendedName>
        <fullName evidence="3">Metalloendopeptidase</fullName>
        <ecNumber evidence="3">3.4.24.-</ecNumber>
    </recommendedName>
</protein>
<evidence type="ECO:0000256" key="1">
    <source>
        <dbReference type="ARBA" id="ARBA00023157"/>
    </source>
</evidence>
<feature type="binding site" evidence="2">
    <location>
        <position position="236"/>
    </location>
    <ligand>
        <name>Zn(2+)</name>
        <dbReference type="ChEBI" id="CHEBI:29105"/>
        <note>catalytic</note>
    </ligand>
</feature>
<feature type="active site" evidence="2">
    <location>
        <position position="233"/>
    </location>
</feature>
<dbReference type="GO" id="GO:0008270">
    <property type="term" value="F:zinc ion binding"/>
    <property type="evidence" value="ECO:0007669"/>
    <property type="project" value="UniProtKB-UniRule"/>
</dbReference>
<keyword evidence="3" id="KW-0732">Signal</keyword>
<sequence length="270" mass="29477">MSSMQNRSVAFVAIVSLLLLFLNSGHCLSANARISLTKALGGIDLEKRLERLRNLRVEGVVGTNANSMASPTNNIGGLVAPSAAIEGSTQAVSSTADDLSIVEANHLEGIDEYLFGGDIMLTEEQLAELERNQNNSTIRQKRQATRSASALWPNKKVFYFFDAGITDTLKALVRKALHYITVRTCLTFVENPTATYRIRVINGSGCWSFVGKIGQQDLSLGSGCGSIATIVHEFMHALGFYHSQMRHDRDSFITVNLSVVPVNPIDYLPN</sequence>
<organism evidence="5 6">
    <name type="scientific">Trichostrongylus colubriformis</name>
    <name type="common">Black scour worm</name>
    <dbReference type="NCBI Taxonomy" id="6319"/>
    <lineage>
        <taxon>Eukaryota</taxon>
        <taxon>Metazoa</taxon>
        <taxon>Ecdysozoa</taxon>
        <taxon>Nematoda</taxon>
        <taxon>Chromadorea</taxon>
        <taxon>Rhabditida</taxon>
        <taxon>Rhabditina</taxon>
        <taxon>Rhabditomorpha</taxon>
        <taxon>Strongyloidea</taxon>
        <taxon>Trichostrongylidae</taxon>
        <taxon>Trichostrongylus</taxon>
    </lineage>
</organism>
<feature type="domain" description="Peptidase M12A" evidence="4">
    <location>
        <begin position="143"/>
        <end position="270"/>
    </location>
</feature>
<keyword evidence="2 3" id="KW-0479">Metal-binding</keyword>
<dbReference type="AlphaFoldDB" id="A0AAN8F8K1"/>
<dbReference type="EC" id="3.4.24.-" evidence="3"/>
<keyword evidence="2 3" id="KW-0482">Metalloprotease</keyword>
<comment type="cofactor">
    <cofactor evidence="2 3">
        <name>Zn(2+)</name>
        <dbReference type="ChEBI" id="CHEBI:29105"/>
    </cofactor>
    <text evidence="2 3">Binds 1 zinc ion per subunit.</text>
</comment>
<keyword evidence="2 3" id="KW-0862">Zinc</keyword>
<feature type="binding site" evidence="2">
    <location>
        <position position="232"/>
    </location>
    <ligand>
        <name>Zn(2+)</name>
        <dbReference type="ChEBI" id="CHEBI:29105"/>
        <note>catalytic</note>
    </ligand>
</feature>
<feature type="signal peptide" evidence="3">
    <location>
        <begin position="1"/>
        <end position="27"/>
    </location>
</feature>
<dbReference type="PANTHER" id="PTHR10127:SF831">
    <property type="entry name" value="ZINC METALLOPROTEINASE NAS-37"/>
    <property type="match status" value="1"/>
</dbReference>
<evidence type="ECO:0000313" key="5">
    <source>
        <dbReference type="EMBL" id="KAK5975165.1"/>
    </source>
</evidence>
<accession>A0AAN8F8K1</accession>
<evidence type="ECO:0000259" key="4">
    <source>
        <dbReference type="PROSITE" id="PS51864"/>
    </source>
</evidence>
<keyword evidence="1" id="KW-1015">Disulfide bond</keyword>